<gene>
    <name evidence="1" type="primary">WBGene00276209</name>
</gene>
<organism evidence="1 2">
    <name type="scientific">Pristionchus pacificus</name>
    <name type="common">Parasitic nematode worm</name>
    <dbReference type="NCBI Taxonomy" id="54126"/>
    <lineage>
        <taxon>Eukaryota</taxon>
        <taxon>Metazoa</taxon>
        <taxon>Ecdysozoa</taxon>
        <taxon>Nematoda</taxon>
        <taxon>Chromadorea</taxon>
        <taxon>Rhabditida</taxon>
        <taxon>Rhabditina</taxon>
        <taxon>Diplogasteromorpha</taxon>
        <taxon>Diplogasteroidea</taxon>
        <taxon>Neodiplogasteridae</taxon>
        <taxon>Pristionchus</taxon>
    </lineage>
</organism>
<dbReference type="EnsemblMetazoa" id="PPA37840.1">
    <property type="protein sequence ID" value="PPA37840.1"/>
    <property type="gene ID" value="WBGene00276209"/>
</dbReference>
<evidence type="ECO:0000313" key="2">
    <source>
        <dbReference type="Proteomes" id="UP000005239"/>
    </source>
</evidence>
<accession>A0A8R1YTY3</accession>
<dbReference type="PROSITE" id="PS50181">
    <property type="entry name" value="FBOX"/>
    <property type="match status" value="1"/>
</dbReference>
<reference evidence="2" key="1">
    <citation type="journal article" date="2008" name="Nat. Genet.">
        <title>The Pristionchus pacificus genome provides a unique perspective on nematode lifestyle and parasitism.</title>
        <authorList>
            <person name="Dieterich C."/>
            <person name="Clifton S.W."/>
            <person name="Schuster L.N."/>
            <person name="Chinwalla A."/>
            <person name="Delehaunty K."/>
            <person name="Dinkelacker I."/>
            <person name="Fulton L."/>
            <person name="Fulton R."/>
            <person name="Godfrey J."/>
            <person name="Minx P."/>
            <person name="Mitreva M."/>
            <person name="Roeseler W."/>
            <person name="Tian H."/>
            <person name="Witte H."/>
            <person name="Yang S.P."/>
            <person name="Wilson R.K."/>
            <person name="Sommer R.J."/>
        </authorList>
    </citation>
    <scope>NUCLEOTIDE SEQUENCE [LARGE SCALE GENOMIC DNA]</scope>
    <source>
        <strain evidence="2">PS312</strain>
    </source>
</reference>
<sequence>MSGPLLVRFQIGHLSHLLDPKLPYGHTHLSTVFVRAHDGEEFTDNSFVEKVEFHQYSTSKLVLEHPPFMSSKTSNPESNSTSYEKKVSASIWLAGKEYKFDLSTVPSATSFTTATFYISETSQAFHAIAIRFGADNLVRCGEKRFMGLPGIVGPSSLDSMDIVPLEKKRSIENFKLLDLPNEMISQIFSYLPIGDRLRARLNQKLDTIELESKYFVKELYIHEVSVNDPIICSYSGQEIKFFKEKSYSMDGMKRIAKNASIGRLELYLSGCESVHRDLFNTIKEFEVQRLNVSFVTNEIAEAIMEDSFFLHAARNCKDITFEPCPNVTSETLFQVYQAMMDGSSKLRDVALVEYKYKRLLKSFFKLIGIKYRHGRFLCSSREIEVYSENDDEDGMFKIFDGNIEIHFWKGPFIGDEEFNIFITLHETQKSLDDAKNKYDRIY</sequence>
<dbReference type="InterPro" id="IPR038704">
    <property type="entry name" value="YEAST_sf"/>
</dbReference>
<dbReference type="AlphaFoldDB" id="A0A2A6CSW8"/>
<dbReference type="CDD" id="cd09917">
    <property type="entry name" value="F-box_SF"/>
    <property type="match status" value="1"/>
</dbReference>
<evidence type="ECO:0000313" key="1">
    <source>
        <dbReference type="EnsemblMetazoa" id="PPA37840.1"/>
    </source>
</evidence>
<protein>
    <submittedName>
        <fullName evidence="1">F-box domain-containing protein</fullName>
    </submittedName>
</protein>
<accession>A0A2A6CSW8</accession>
<dbReference type="Proteomes" id="UP000005239">
    <property type="component" value="Unassembled WGS sequence"/>
</dbReference>
<dbReference type="Pfam" id="PF00646">
    <property type="entry name" value="F-box"/>
    <property type="match status" value="1"/>
</dbReference>
<reference evidence="1" key="2">
    <citation type="submission" date="2022-06" db="UniProtKB">
        <authorList>
            <consortium name="EnsemblMetazoa"/>
        </authorList>
    </citation>
    <scope>IDENTIFICATION</scope>
    <source>
        <strain evidence="1">PS312</strain>
    </source>
</reference>
<proteinExistence type="predicted"/>
<dbReference type="Gene3D" id="2.60.40.1970">
    <property type="entry name" value="YEATS domain"/>
    <property type="match status" value="1"/>
</dbReference>
<keyword evidence="2" id="KW-1185">Reference proteome</keyword>
<dbReference type="InterPro" id="IPR001810">
    <property type="entry name" value="F-box_dom"/>
</dbReference>
<name>A0A2A6CSW8_PRIPA</name>